<dbReference type="Pfam" id="PF00990">
    <property type="entry name" value="GGDEF"/>
    <property type="match status" value="1"/>
</dbReference>
<reference evidence="5 6" key="1">
    <citation type="journal article" date="2015" name="Genome Announc.">
        <title>Genome Sequence of Mushroom Soft-Rot Pathogen Janthinobacterium agaricidamnosum.</title>
        <authorList>
            <person name="Graupner K."/>
            <person name="Lackner G."/>
            <person name="Hertweck C."/>
        </authorList>
    </citation>
    <scope>NUCLEOTIDE SEQUENCE [LARGE SCALE GENOMIC DNA]</scope>
    <source>
        <strain evidence="6">NBRC 102515 / DSM 9628</strain>
    </source>
</reference>
<dbReference type="KEGG" id="jag:GJA_4700"/>
<organism evidence="5 6">
    <name type="scientific">Janthinobacterium agaricidamnosum NBRC 102515 = DSM 9628</name>
    <dbReference type="NCBI Taxonomy" id="1349767"/>
    <lineage>
        <taxon>Bacteria</taxon>
        <taxon>Pseudomonadati</taxon>
        <taxon>Pseudomonadota</taxon>
        <taxon>Betaproteobacteria</taxon>
        <taxon>Burkholderiales</taxon>
        <taxon>Oxalobacteraceae</taxon>
        <taxon>Janthinobacterium</taxon>
    </lineage>
</organism>
<dbReference type="InterPro" id="IPR000160">
    <property type="entry name" value="GGDEF_dom"/>
</dbReference>
<name>W0VBP0_9BURK</name>
<dbReference type="STRING" id="1349767.GJA_4700"/>
<feature type="transmembrane region" description="Helical" evidence="3">
    <location>
        <begin position="63"/>
        <end position="84"/>
    </location>
</feature>
<dbReference type="EC" id="2.7.7.65" evidence="1"/>
<evidence type="ECO:0000256" key="1">
    <source>
        <dbReference type="ARBA" id="ARBA00012528"/>
    </source>
</evidence>
<accession>W0VBP0</accession>
<dbReference type="eggNOG" id="COG3706">
    <property type="taxonomic scope" value="Bacteria"/>
</dbReference>
<keyword evidence="3" id="KW-1133">Transmembrane helix</keyword>
<dbReference type="InterPro" id="IPR029787">
    <property type="entry name" value="Nucleotide_cyclase"/>
</dbReference>
<comment type="catalytic activity">
    <reaction evidence="2">
        <text>2 GTP = 3',3'-c-di-GMP + 2 diphosphate</text>
        <dbReference type="Rhea" id="RHEA:24898"/>
        <dbReference type="ChEBI" id="CHEBI:33019"/>
        <dbReference type="ChEBI" id="CHEBI:37565"/>
        <dbReference type="ChEBI" id="CHEBI:58805"/>
        <dbReference type="EC" id="2.7.7.65"/>
    </reaction>
</comment>
<dbReference type="InterPro" id="IPR043128">
    <property type="entry name" value="Rev_trsase/Diguanyl_cyclase"/>
</dbReference>
<sequence>MKLDPATVILMSTLMAGAMSLVLFAAWRSFPASVRGIGHWSLGLVLLILASALFALNGKVAPIILLPLANSVLLWGGGLLLIGTQRFYGVRPDWRLFHLAWLLGLACMVRWLYLSADFPARVAAFSFLMMSLHVAMLLTIVRHGERHLSTWFFGLMILLQSASMLHRGLMALTDGGAGTDLSHGGPYHSLYLAMTNFMTLLLPVGFMAVATRRLQVVLEQRAHRDPLTQVLNRRGFADALDKEAASARPAALMAIDLDLFKAINDSHGHAMGDRVLVHVAGLIGATLRAGDHLARFGGEEFIVLLPDTQLEQAMLTARDIQQALRRPRTDGVPPCTASIGIACQPLLGKDADGLLRRADDALYRAKENGRDRIEIDGI</sequence>
<evidence type="ECO:0000313" key="6">
    <source>
        <dbReference type="Proteomes" id="UP000027604"/>
    </source>
</evidence>
<dbReference type="PANTHER" id="PTHR45138:SF9">
    <property type="entry name" value="DIGUANYLATE CYCLASE DGCM-RELATED"/>
    <property type="match status" value="1"/>
</dbReference>
<feature type="transmembrane region" description="Helical" evidence="3">
    <location>
        <begin position="189"/>
        <end position="211"/>
    </location>
</feature>
<dbReference type="EMBL" id="HG322949">
    <property type="protein sequence ID" value="CDG85306.1"/>
    <property type="molecule type" value="Genomic_DNA"/>
</dbReference>
<dbReference type="PANTHER" id="PTHR45138">
    <property type="entry name" value="REGULATORY COMPONENTS OF SENSORY TRANSDUCTION SYSTEM"/>
    <property type="match status" value="1"/>
</dbReference>
<dbReference type="InterPro" id="IPR050469">
    <property type="entry name" value="Diguanylate_Cyclase"/>
</dbReference>
<feature type="transmembrane region" description="Helical" evidence="3">
    <location>
        <begin position="39"/>
        <end position="57"/>
    </location>
</feature>
<dbReference type="SMART" id="SM00267">
    <property type="entry name" value="GGDEF"/>
    <property type="match status" value="1"/>
</dbReference>
<proteinExistence type="predicted"/>
<keyword evidence="6" id="KW-1185">Reference proteome</keyword>
<dbReference type="GO" id="GO:0052621">
    <property type="term" value="F:diguanylate cyclase activity"/>
    <property type="evidence" value="ECO:0007669"/>
    <property type="project" value="UniProtKB-EC"/>
</dbReference>
<dbReference type="SUPFAM" id="SSF55073">
    <property type="entry name" value="Nucleotide cyclase"/>
    <property type="match status" value="1"/>
</dbReference>
<feature type="transmembrane region" description="Helical" evidence="3">
    <location>
        <begin position="148"/>
        <end position="169"/>
    </location>
</feature>
<dbReference type="RefSeq" id="WP_242404598.1">
    <property type="nucleotide sequence ID" value="NZ_BCTH01000064.1"/>
</dbReference>
<dbReference type="NCBIfam" id="TIGR00254">
    <property type="entry name" value="GGDEF"/>
    <property type="match status" value="1"/>
</dbReference>
<evidence type="ECO:0000256" key="2">
    <source>
        <dbReference type="ARBA" id="ARBA00034247"/>
    </source>
</evidence>
<protein>
    <recommendedName>
        <fullName evidence="1">diguanylate cyclase</fullName>
        <ecNumber evidence="1">2.7.7.65</ecNumber>
    </recommendedName>
</protein>
<dbReference type="CDD" id="cd01949">
    <property type="entry name" value="GGDEF"/>
    <property type="match status" value="1"/>
</dbReference>
<dbReference type="Gene3D" id="3.30.70.270">
    <property type="match status" value="1"/>
</dbReference>
<dbReference type="PROSITE" id="PS50887">
    <property type="entry name" value="GGDEF"/>
    <property type="match status" value="1"/>
</dbReference>
<dbReference type="HOGENOM" id="CLU_000445_11_1_4"/>
<feature type="domain" description="GGDEF" evidence="4">
    <location>
        <begin position="248"/>
        <end position="378"/>
    </location>
</feature>
<evidence type="ECO:0000256" key="3">
    <source>
        <dbReference type="SAM" id="Phobius"/>
    </source>
</evidence>
<feature type="transmembrane region" description="Helical" evidence="3">
    <location>
        <begin position="6"/>
        <end position="27"/>
    </location>
</feature>
<keyword evidence="3" id="KW-0812">Transmembrane</keyword>
<dbReference type="FunFam" id="3.30.70.270:FF:000001">
    <property type="entry name" value="Diguanylate cyclase domain protein"/>
    <property type="match status" value="1"/>
</dbReference>
<evidence type="ECO:0000259" key="4">
    <source>
        <dbReference type="PROSITE" id="PS50887"/>
    </source>
</evidence>
<feature type="transmembrane region" description="Helical" evidence="3">
    <location>
        <begin position="96"/>
        <end position="114"/>
    </location>
</feature>
<dbReference type="Proteomes" id="UP000027604">
    <property type="component" value="Chromosome I"/>
</dbReference>
<dbReference type="AlphaFoldDB" id="W0VBP0"/>
<evidence type="ECO:0000313" key="5">
    <source>
        <dbReference type="EMBL" id="CDG85306.1"/>
    </source>
</evidence>
<keyword evidence="3" id="KW-0472">Membrane</keyword>
<feature type="transmembrane region" description="Helical" evidence="3">
    <location>
        <begin position="120"/>
        <end position="141"/>
    </location>
</feature>
<dbReference type="PATRIC" id="fig|1349767.4.peg.1331"/>
<gene>
    <name evidence="5" type="ORF">GJA_4700</name>
</gene>